<dbReference type="OrthoDB" id="5177045at2"/>
<evidence type="ECO:0000256" key="4">
    <source>
        <dbReference type="ARBA" id="ARBA00022825"/>
    </source>
</evidence>
<feature type="chain" id="PRO_5021782468" evidence="7">
    <location>
        <begin position="31"/>
        <end position="571"/>
    </location>
</feature>
<dbReference type="PANTHER" id="PTHR43806">
    <property type="entry name" value="PEPTIDASE S8"/>
    <property type="match status" value="1"/>
</dbReference>
<keyword evidence="4 5" id="KW-0720">Serine protease</keyword>
<name>A0A512DH07_9CELL</name>
<dbReference type="InterPro" id="IPR015500">
    <property type="entry name" value="Peptidase_S8_subtilisin-rel"/>
</dbReference>
<dbReference type="SUPFAM" id="SSF52743">
    <property type="entry name" value="Subtilisin-like"/>
    <property type="match status" value="1"/>
</dbReference>
<dbReference type="InterPro" id="IPR023827">
    <property type="entry name" value="Peptidase_S8_Asp-AS"/>
</dbReference>
<feature type="active site" description="Charge relay system" evidence="5">
    <location>
        <position position="223"/>
    </location>
</feature>
<gene>
    <name evidence="9" type="ORF">CAE01nite_34570</name>
</gene>
<dbReference type="PROSITE" id="PS00137">
    <property type="entry name" value="SUBTILASE_HIS"/>
    <property type="match status" value="1"/>
</dbReference>
<organism evidence="9 10">
    <name type="scientific">Cellulomonas aerilata</name>
    <dbReference type="NCBI Taxonomy" id="515326"/>
    <lineage>
        <taxon>Bacteria</taxon>
        <taxon>Bacillati</taxon>
        <taxon>Actinomycetota</taxon>
        <taxon>Actinomycetes</taxon>
        <taxon>Micrococcales</taxon>
        <taxon>Cellulomonadaceae</taxon>
        <taxon>Cellulomonas</taxon>
    </lineage>
</organism>
<evidence type="ECO:0000259" key="8">
    <source>
        <dbReference type="Pfam" id="PF00082"/>
    </source>
</evidence>
<dbReference type="PROSITE" id="PS00138">
    <property type="entry name" value="SUBTILASE_SER"/>
    <property type="match status" value="1"/>
</dbReference>
<dbReference type="PANTHER" id="PTHR43806:SF11">
    <property type="entry name" value="CEREVISIN-RELATED"/>
    <property type="match status" value="1"/>
</dbReference>
<dbReference type="EMBL" id="BJYY01000022">
    <property type="protein sequence ID" value="GEO35732.1"/>
    <property type="molecule type" value="Genomic_DNA"/>
</dbReference>
<keyword evidence="2 5" id="KW-0645">Protease</keyword>
<dbReference type="GO" id="GO:0006508">
    <property type="term" value="P:proteolysis"/>
    <property type="evidence" value="ECO:0007669"/>
    <property type="project" value="UniProtKB-KW"/>
</dbReference>
<dbReference type="PROSITE" id="PS00136">
    <property type="entry name" value="SUBTILASE_ASP"/>
    <property type="match status" value="1"/>
</dbReference>
<evidence type="ECO:0000256" key="3">
    <source>
        <dbReference type="ARBA" id="ARBA00022801"/>
    </source>
</evidence>
<evidence type="ECO:0000256" key="7">
    <source>
        <dbReference type="SAM" id="SignalP"/>
    </source>
</evidence>
<proteinExistence type="inferred from homology"/>
<dbReference type="Proteomes" id="UP000321181">
    <property type="component" value="Unassembled WGS sequence"/>
</dbReference>
<dbReference type="InterPro" id="IPR000209">
    <property type="entry name" value="Peptidase_S8/S53_dom"/>
</dbReference>
<comment type="similarity">
    <text evidence="1 5 6">Belongs to the peptidase S8 family.</text>
</comment>
<accession>A0A512DH07</accession>
<evidence type="ECO:0000313" key="9">
    <source>
        <dbReference type="EMBL" id="GEO35732.1"/>
    </source>
</evidence>
<feature type="domain" description="Peptidase S8/S53" evidence="8">
    <location>
        <begin position="167"/>
        <end position="562"/>
    </location>
</feature>
<comment type="caution">
    <text evidence="9">The sequence shown here is derived from an EMBL/GenBank/DDBJ whole genome shotgun (WGS) entry which is preliminary data.</text>
</comment>
<keyword evidence="3 5" id="KW-0378">Hydrolase</keyword>
<feature type="active site" description="Charge relay system" evidence="5">
    <location>
        <position position="174"/>
    </location>
</feature>
<keyword evidence="10" id="KW-1185">Reference proteome</keyword>
<dbReference type="RefSeq" id="WP_146906778.1">
    <property type="nucleotide sequence ID" value="NZ_BAAARM010000007.1"/>
</dbReference>
<feature type="active site" description="Charge relay system" evidence="5">
    <location>
        <position position="480"/>
    </location>
</feature>
<protein>
    <submittedName>
        <fullName evidence="9">Serine protease</fullName>
    </submittedName>
</protein>
<sequence length="571" mass="58821">MGRDRSLAVLATAALVAAGLSGATAGAASADVAGTTTPSSWLVLAEDVGDTGRLAQDLAAAGAEVTSVNEAIGLVSVRSADVGFAARANAVDGVQGVATDRVVGVTPRRAAPDPVERENVFDRSRRNGTVRDLPAPPFGHDPLDGLLWGMEMIDAFQAHAVETGDERVTVGVLDTGVQADHPDLRDSVDTALSRNFVTDMEDIDGPCEVAGCIDPATVDEGGHGTHVAGTIAASLNGLGISGVAPDVTLVNIRGGQDSGFFFLGPVTSALTYAGEAGLDVVNMSFYVDPWLYNCLGGAPEDSDAAASEQEVVIEAMTRALDFAHDHDVTLVGSLGNGHEDISNPRVDETSPDYGADPYPRTIDDDTCFDLPVEGPHVLGVSAVGPSGAKADYSNHATEVTSGEIELSAPGGWYRDRFGTEAHMTNGNLILSTVPFAYLVETGEIDRKGNITRLGRQNGILKQCVSKRSDCGYYGWFQGTSMAAPHATGVAALAVSAHGAVDPVAGHGLTMAPDAVGDLLIDTAVDQACPAGGVQSYVREGRTAEWDAVCTGDAALNSLYGHGLVNALGVLG</sequence>
<reference evidence="9 10" key="1">
    <citation type="submission" date="2019-07" db="EMBL/GenBank/DDBJ databases">
        <title>Whole genome shotgun sequence of Cellulomonas aerilata NBRC 106308.</title>
        <authorList>
            <person name="Hosoyama A."/>
            <person name="Uohara A."/>
            <person name="Ohji S."/>
            <person name="Ichikawa N."/>
        </authorList>
    </citation>
    <scope>NUCLEOTIDE SEQUENCE [LARGE SCALE GENOMIC DNA]</scope>
    <source>
        <strain evidence="9 10">NBRC 106308</strain>
    </source>
</reference>
<dbReference type="InterPro" id="IPR050131">
    <property type="entry name" value="Peptidase_S8_subtilisin-like"/>
</dbReference>
<dbReference type="GO" id="GO:0004252">
    <property type="term" value="F:serine-type endopeptidase activity"/>
    <property type="evidence" value="ECO:0007669"/>
    <property type="project" value="UniProtKB-UniRule"/>
</dbReference>
<dbReference type="PROSITE" id="PS51892">
    <property type="entry name" value="SUBTILASE"/>
    <property type="match status" value="1"/>
</dbReference>
<evidence type="ECO:0000256" key="6">
    <source>
        <dbReference type="RuleBase" id="RU003355"/>
    </source>
</evidence>
<dbReference type="AlphaFoldDB" id="A0A512DH07"/>
<evidence type="ECO:0000256" key="5">
    <source>
        <dbReference type="PROSITE-ProRule" id="PRU01240"/>
    </source>
</evidence>
<dbReference type="InterPro" id="IPR036852">
    <property type="entry name" value="Peptidase_S8/S53_dom_sf"/>
</dbReference>
<dbReference type="Gene3D" id="3.40.50.200">
    <property type="entry name" value="Peptidase S8/S53 domain"/>
    <property type="match status" value="1"/>
</dbReference>
<evidence type="ECO:0000256" key="2">
    <source>
        <dbReference type="ARBA" id="ARBA00022670"/>
    </source>
</evidence>
<feature type="signal peptide" evidence="7">
    <location>
        <begin position="1"/>
        <end position="30"/>
    </location>
</feature>
<dbReference type="Pfam" id="PF00082">
    <property type="entry name" value="Peptidase_S8"/>
    <property type="match status" value="1"/>
</dbReference>
<keyword evidence="7" id="KW-0732">Signal</keyword>
<dbReference type="InterPro" id="IPR022398">
    <property type="entry name" value="Peptidase_S8_His-AS"/>
</dbReference>
<evidence type="ECO:0000313" key="10">
    <source>
        <dbReference type="Proteomes" id="UP000321181"/>
    </source>
</evidence>
<dbReference type="InterPro" id="IPR023828">
    <property type="entry name" value="Peptidase_S8_Ser-AS"/>
</dbReference>
<dbReference type="PRINTS" id="PR00723">
    <property type="entry name" value="SUBTILISIN"/>
</dbReference>
<evidence type="ECO:0000256" key="1">
    <source>
        <dbReference type="ARBA" id="ARBA00011073"/>
    </source>
</evidence>